<gene>
    <name evidence="1" type="ORF">A6R68_19460</name>
</gene>
<protein>
    <submittedName>
        <fullName evidence="1">Uncharacterized protein</fullName>
    </submittedName>
</protein>
<dbReference type="Proteomes" id="UP000092124">
    <property type="component" value="Unassembled WGS sequence"/>
</dbReference>
<proteinExistence type="predicted"/>
<sequence length="119" mass="13417">MWFLGDTNCSGVPGPHDDAEVTKSINTTRDMNGTDLQFSERTCNIICLVESPQDGNTGYENGKNITLRSYQLHLARTSPRRHPYPLTRTEERAGKGKLLALLINPRKQAYLLILEQQES</sequence>
<evidence type="ECO:0000313" key="2">
    <source>
        <dbReference type="Proteomes" id="UP000092124"/>
    </source>
</evidence>
<comment type="caution">
    <text evidence="1">The sequence shown here is derived from an EMBL/GenBank/DDBJ whole genome shotgun (WGS) entry which is preliminary data.</text>
</comment>
<feature type="non-terminal residue" evidence="1">
    <location>
        <position position="119"/>
    </location>
</feature>
<accession>A0A1A6HIQ2</accession>
<dbReference type="EMBL" id="LZPO01027509">
    <property type="protein sequence ID" value="OBS78151.1"/>
    <property type="molecule type" value="Genomic_DNA"/>
</dbReference>
<keyword evidence="2" id="KW-1185">Reference proteome</keyword>
<dbReference type="AlphaFoldDB" id="A0A1A6HIQ2"/>
<name>A0A1A6HIQ2_NEOLE</name>
<evidence type="ECO:0000313" key="1">
    <source>
        <dbReference type="EMBL" id="OBS78151.1"/>
    </source>
</evidence>
<organism evidence="1 2">
    <name type="scientific">Neotoma lepida</name>
    <name type="common">Desert woodrat</name>
    <dbReference type="NCBI Taxonomy" id="56216"/>
    <lineage>
        <taxon>Eukaryota</taxon>
        <taxon>Metazoa</taxon>
        <taxon>Chordata</taxon>
        <taxon>Craniata</taxon>
        <taxon>Vertebrata</taxon>
        <taxon>Euteleostomi</taxon>
        <taxon>Mammalia</taxon>
        <taxon>Eutheria</taxon>
        <taxon>Euarchontoglires</taxon>
        <taxon>Glires</taxon>
        <taxon>Rodentia</taxon>
        <taxon>Myomorpha</taxon>
        <taxon>Muroidea</taxon>
        <taxon>Cricetidae</taxon>
        <taxon>Neotominae</taxon>
        <taxon>Neotoma</taxon>
    </lineage>
</organism>
<reference evidence="1 2" key="1">
    <citation type="submission" date="2016-06" db="EMBL/GenBank/DDBJ databases">
        <title>The Draft Genome Sequence and Annotation of the Desert Woodrat Neotoma lepida.</title>
        <authorList>
            <person name="Campbell M."/>
            <person name="Oakeson K.F."/>
            <person name="Yandell M."/>
            <person name="Halpert J.R."/>
            <person name="Dearing D."/>
        </authorList>
    </citation>
    <scope>NUCLEOTIDE SEQUENCE [LARGE SCALE GENOMIC DNA]</scope>
    <source>
        <strain evidence="1">417</strain>
        <tissue evidence="1">Liver</tissue>
    </source>
</reference>